<proteinExistence type="predicted"/>
<accession>A0A1H4VTS3</accession>
<sequence>MCVSCAKFPTSNRKTQRCPRTAQSRADDSRRLRTRRARECVAVNAPRVFDEASASAVAAVSPDMLSSLLISLEAVSPEISQELLRTPKGGTRTPPDSFTDLLATGPNGQSPDLAKIEMASALCERSLIETGAYADPLRAAAELDRLDTRIDAVASGAASPPPPGTKFDELPEAVQNFYRRHTVDEVLSMTTVSQRVADRLFDEASGRAAESARPRVPSAALEAEPALTVGDLMDRARAGERPAVLADGVEVSADARGRLTIAVDGLRLPVEANEPASAVLARIPAVEFGSKKTKRKNPSSIDDAVEALITGNSPRAQSMQIAARRRTIERAFYLPNPDDQSTAGRARAIVADRLLSAPPVPTSTLPLHSRYARRDTTRIEGFAVARNLRFARAARSEFMRSLPPAMVYTAPAKEAPLKRYAGDVPVQDREAAACAGFRIRHRQNSLDADYPGARAKLEGIAWDATAPTAAVPVGHGLSPEHMDVRAAAPALIAQANSVARRGHNPELVPAHSLVAQAKLEQAFEMWRTWKLRDRTPRVVTATHVVPSAYRDRVDEFISDAFPDGGTFTTRGFTLGRSDGAVKGGAGRVRVRYFTGDAMPVAGGDAIGDGETFRVVAAEHLPDGTVEVRAVSEQLAAALRGGRQSSRRK</sequence>
<name>A0A1H4VTS3_TSUTY</name>
<dbReference type="STRING" id="57704.SAMN04489793_3315"/>
<evidence type="ECO:0000256" key="1">
    <source>
        <dbReference type="SAM" id="MobiDB-lite"/>
    </source>
</evidence>
<evidence type="ECO:0000313" key="3">
    <source>
        <dbReference type="Proteomes" id="UP000182241"/>
    </source>
</evidence>
<organism evidence="2 3">
    <name type="scientific">Tsukamurella tyrosinosolvens</name>
    <dbReference type="NCBI Taxonomy" id="57704"/>
    <lineage>
        <taxon>Bacteria</taxon>
        <taxon>Bacillati</taxon>
        <taxon>Actinomycetota</taxon>
        <taxon>Actinomycetes</taxon>
        <taxon>Mycobacteriales</taxon>
        <taxon>Tsukamurellaceae</taxon>
        <taxon>Tsukamurella</taxon>
    </lineage>
</organism>
<dbReference type="EMBL" id="FNSA01000003">
    <property type="protein sequence ID" value="SEC83684.1"/>
    <property type="molecule type" value="Genomic_DNA"/>
</dbReference>
<dbReference type="AlphaFoldDB" id="A0A1H4VTS3"/>
<gene>
    <name evidence="2" type="ORF">SAMN04489793_3315</name>
</gene>
<evidence type="ECO:0000313" key="2">
    <source>
        <dbReference type="EMBL" id="SEC83684.1"/>
    </source>
</evidence>
<reference evidence="3" key="1">
    <citation type="submission" date="2016-10" db="EMBL/GenBank/DDBJ databases">
        <authorList>
            <person name="Varghese N."/>
            <person name="Submissions S."/>
        </authorList>
    </citation>
    <scope>NUCLEOTIDE SEQUENCE [LARGE SCALE GENOMIC DNA]</scope>
    <source>
        <strain evidence="3">DSM 44234</strain>
    </source>
</reference>
<feature type="region of interest" description="Disordered" evidence="1">
    <location>
        <begin position="11"/>
        <end position="31"/>
    </location>
</feature>
<dbReference type="Proteomes" id="UP000182241">
    <property type="component" value="Unassembled WGS sequence"/>
</dbReference>
<keyword evidence="3" id="KW-1185">Reference proteome</keyword>
<dbReference type="OrthoDB" id="4640991at2"/>
<protein>
    <submittedName>
        <fullName evidence="2">Uncharacterized protein</fullName>
    </submittedName>
</protein>